<dbReference type="OrthoDB" id="4578554at2"/>
<organism evidence="2 3">
    <name type="scientific">Williamsia limnetica</name>
    <dbReference type="NCBI Taxonomy" id="882452"/>
    <lineage>
        <taxon>Bacteria</taxon>
        <taxon>Bacillati</taxon>
        <taxon>Actinomycetota</taxon>
        <taxon>Actinomycetes</taxon>
        <taxon>Mycobacteriales</taxon>
        <taxon>Nocardiaceae</taxon>
        <taxon>Williamsia</taxon>
    </lineage>
</organism>
<comment type="caution">
    <text evidence="2">The sequence shown here is derived from an EMBL/GenBank/DDBJ whole genome shotgun (WGS) entry which is preliminary data.</text>
</comment>
<keyword evidence="3" id="KW-1185">Reference proteome</keyword>
<feature type="compositionally biased region" description="Polar residues" evidence="1">
    <location>
        <begin position="12"/>
        <end position="26"/>
    </location>
</feature>
<feature type="region of interest" description="Disordered" evidence="1">
    <location>
        <begin position="1"/>
        <end position="47"/>
    </location>
</feature>
<reference evidence="2 3" key="1">
    <citation type="submission" date="2018-06" db="EMBL/GenBank/DDBJ databases">
        <title>Genomic Encyclopedia of Type Strains, Phase IV (KMG-IV): sequencing the most valuable type-strain genomes for metagenomic binning, comparative biology and taxonomic classification.</title>
        <authorList>
            <person name="Goeker M."/>
        </authorList>
    </citation>
    <scope>NUCLEOTIDE SEQUENCE [LARGE SCALE GENOMIC DNA]</scope>
    <source>
        <strain evidence="2 3">DSM 45521</strain>
    </source>
</reference>
<accession>A0A318RJM8</accession>
<dbReference type="AlphaFoldDB" id="A0A318RJM8"/>
<protein>
    <submittedName>
        <fullName evidence="2">Uncharacterized protein</fullName>
    </submittedName>
</protein>
<proteinExistence type="predicted"/>
<sequence>MSEVTLRHFGPASNTPKYANTPTKAQITRVLPAPDPSPTLGPRTDKETHLMPYRDAALAAEGVAAIHLGDAHVSVPAGLAADISRQLESLPKAARAVVLTLSDNACILITPDDPLVIFVPRAAIGAEG</sequence>
<gene>
    <name evidence="2" type="ORF">DFR67_108300</name>
</gene>
<evidence type="ECO:0000313" key="2">
    <source>
        <dbReference type="EMBL" id="PYE16546.1"/>
    </source>
</evidence>
<evidence type="ECO:0000256" key="1">
    <source>
        <dbReference type="SAM" id="MobiDB-lite"/>
    </source>
</evidence>
<dbReference type="Proteomes" id="UP000247591">
    <property type="component" value="Unassembled WGS sequence"/>
</dbReference>
<evidence type="ECO:0000313" key="3">
    <source>
        <dbReference type="Proteomes" id="UP000247591"/>
    </source>
</evidence>
<dbReference type="RefSeq" id="WP_146240454.1">
    <property type="nucleotide sequence ID" value="NZ_QJSP01000008.1"/>
</dbReference>
<dbReference type="EMBL" id="QJSP01000008">
    <property type="protein sequence ID" value="PYE16546.1"/>
    <property type="molecule type" value="Genomic_DNA"/>
</dbReference>
<name>A0A318RJM8_WILLI</name>